<sequence length="245" mass="28742">MRDLLQDKNITYFPSRLQMQSKIDRKVLDKFGFQILRDFGTSSEKLKNFIMGYGYRLFYTESLNGWLHTFETQTVATELSEELEPGGFHTDFMFQKEPPRYIALQCIKPDPKYPLYGRNQVVKIDNLINAITKCGVGKDQLRELQIEYVLKGKIYKQNLFDDDLKSIKYHQKFASNNIVLNDDLKIVELINNLSLSICEDIVLNSGDLLLIDNHTTLHRRSECSVRYDFEKRIFEGRKMNSARFN</sequence>
<dbReference type="InterPro" id="IPR042098">
    <property type="entry name" value="TauD-like_sf"/>
</dbReference>
<feature type="domain" description="TauD/TfdA-like" evidence="2">
    <location>
        <begin position="25"/>
        <end position="111"/>
    </location>
</feature>
<dbReference type="RefSeq" id="WP_005137647.1">
    <property type="nucleotide sequence ID" value="NZ_CADDTS010000042.1"/>
</dbReference>
<evidence type="ECO:0000259" key="2">
    <source>
        <dbReference type="Pfam" id="PF02668"/>
    </source>
</evidence>
<comment type="caution">
    <text evidence="3">The sequence shown here is derived from an EMBL/GenBank/DDBJ whole genome shotgun (WGS) entry which is preliminary data.</text>
</comment>
<gene>
    <name evidence="3" type="ORF">SFB21_2572</name>
</gene>
<accession>A0A811GCF3</accession>
<dbReference type="EMBL" id="CADDTS010000042">
    <property type="protein sequence ID" value="CAB1220236.1"/>
    <property type="molecule type" value="Genomic_DNA"/>
</dbReference>
<dbReference type="InterPro" id="IPR003819">
    <property type="entry name" value="TauD/TfdA-like"/>
</dbReference>
<dbReference type="Proteomes" id="UP000489961">
    <property type="component" value="Unassembled WGS sequence"/>
</dbReference>
<reference evidence="3 4" key="1">
    <citation type="submission" date="2020-02" db="EMBL/GenBank/DDBJ databases">
        <authorList>
            <person name="Chaudhuri R."/>
        </authorList>
    </citation>
    <scope>NUCLEOTIDE SEQUENCE [LARGE SCALE GENOMIC DNA]</scope>
    <source>
        <strain evidence="3">SFB21</strain>
    </source>
</reference>
<keyword evidence="3" id="KW-0223">Dioxygenase</keyword>
<evidence type="ECO:0000313" key="4">
    <source>
        <dbReference type="Proteomes" id="UP000489961"/>
    </source>
</evidence>
<evidence type="ECO:0000313" key="3">
    <source>
        <dbReference type="EMBL" id="CAB1220236.1"/>
    </source>
</evidence>
<keyword evidence="1" id="KW-0560">Oxidoreductase</keyword>
<evidence type="ECO:0000256" key="1">
    <source>
        <dbReference type="ARBA" id="ARBA00023002"/>
    </source>
</evidence>
<dbReference type="Pfam" id="PF02668">
    <property type="entry name" value="TauD"/>
    <property type="match status" value="1"/>
</dbReference>
<dbReference type="Gene3D" id="3.60.130.10">
    <property type="entry name" value="Clavaminate synthase-like"/>
    <property type="match status" value="2"/>
</dbReference>
<proteinExistence type="predicted"/>
<dbReference type="AlphaFoldDB" id="A0A811GCF3"/>
<organism evidence="3 4">
    <name type="scientific">Acinetobacter bouvetii</name>
    <dbReference type="NCBI Taxonomy" id="202951"/>
    <lineage>
        <taxon>Bacteria</taxon>
        <taxon>Pseudomonadati</taxon>
        <taxon>Pseudomonadota</taxon>
        <taxon>Gammaproteobacteria</taxon>
        <taxon>Moraxellales</taxon>
        <taxon>Moraxellaceae</taxon>
        <taxon>Acinetobacter</taxon>
    </lineage>
</organism>
<dbReference type="SUPFAM" id="SSF51197">
    <property type="entry name" value="Clavaminate synthase-like"/>
    <property type="match status" value="1"/>
</dbReference>
<dbReference type="GO" id="GO:0016706">
    <property type="term" value="F:2-oxoglutarate-dependent dioxygenase activity"/>
    <property type="evidence" value="ECO:0007669"/>
    <property type="project" value="UniProtKB-ARBA"/>
</dbReference>
<protein>
    <submittedName>
        <fullName evidence="3">Taurine catabolism dioxygenase TauD, TfdA family</fullName>
    </submittedName>
</protein>
<name>A0A811GCF3_9GAMM</name>